<gene>
    <name evidence="2" type="ORF">C2845_PM09G04190</name>
</gene>
<feature type="region of interest" description="Disordered" evidence="1">
    <location>
        <begin position="1"/>
        <end position="42"/>
    </location>
</feature>
<dbReference type="EMBL" id="PQIB02000006">
    <property type="protein sequence ID" value="RLN11806.1"/>
    <property type="molecule type" value="Genomic_DNA"/>
</dbReference>
<feature type="compositionally biased region" description="Pro residues" evidence="1">
    <location>
        <begin position="148"/>
        <end position="161"/>
    </location>
</feature>
<accession>A0A3L6RXT7</accession>
<feature type="region of interest" description="Disordered" evidence="1">
    <location>
        <begin position="128"/>
        <end position="188"/>
    </location>
</feature>
<evidence type="ECO:0000256" key="1">
    <source>
        <dbReference type="SAM" id="MobiDB-lite"/>
    </source>
</evidence>
<dbReference type="AlphaFoldDB" id="A0A3L6RXT7"/>
<name>A0A3L6RXT7_PANMI</name>
<protein>
    <submittedName>
        <fullName evidence="2">Uncharacterized protein</fullName>
    </submittedName>
</protein>
<evidence type="ECO:0000313" key="3">
    <source>
        <dbReference type="Proteomes" id="UP000275267"/>
    </source>
</evidence>
<sequence length="188" mass="20747">MNSLPGKGPRRSEEAMDAATRSRWRHPWNHPGPAQQQGKRVRALPCPISRRPWWECVMQQGSKWSADYCFAAGWFRKRVGTQNKPNSNRRMQILRLRLAVLLCSYALFSCGSGRGLAWLRTCVEAPATDSSARRGPAAPQEPAERRPAPPFAVPGRQPPPVKATARRPLLAAATPTAPRRGPATPTAP</sequence>
<proteinExistence type="predicted"/>
<reference evidence="3" key="1">
    <citation type="journal article" date="2019" name="Nat. Commun.">
        <title>The genome of broomcorn millet.</title>
        <authorList>
            <person name="Zou C."/>
            <person name="Miki D."/>
            <person name="Li D."/>
            <person name="Tang Q."/>
            <person name="Xiao L."/>
            <person name="Rajput S."/>
            <person name="Deng P."/>
            <person name="Jia W."/>
            <person name="Huang R."/>
            <person name="Zhang M."/>
            <person name="Sun Y."/>
            <person name="Hu J."/>
            <person name="Fu X."/>
            <person name="Schnable P.S."/>
            <person name="Li F."/>
            <person name="Zhang H."/>
            <person name="Feng B."/>
            <person name="Zhu X."/>
            <person name="Liu R."/>
            <person name="Schnable J.C."/>
            <person name="Zhu J.-K."/>
            <person name="Zhang H."/>
        </authorList>
    </citation>
    <scope>NUCLEOTIDE SEQUENCE [LARGE SCALE GENOMIC DNA]</scope>
</reference>
<evidence type="ECO:0000313" key="2">
    <source>
        <dbReference type="EMBL" id="RLN11806.1"/>
    </source>
</evidence>
<dbReference type="Proteomes" id="UP000275267">
    <property type="component" value="Unassembled WGS sequence"/>
</dbReference>
<comment type="caution">
    <text evidence="2">The sequence shown here is derived from an EMBL/GenBank/DDBJ whole genome shotgun (WGS) entry which is preliminary data.</text>
</comment>
<keyword evidence="3" id="KW-1185">Reference proteome</keyword>
<feature type="compositionally biased region" description="Low complexity" evidence="1">
    <location>
        <begin position="166"/>
        <end position="188"/>
    </location>
</feature>
<organism evidence="2 3">
    <name type="scientific">Panicum miliaceum</name>
    <name type="common">Proso millet</name>
    <name type="synonym">Broomcorn millet</name>
    <dbReference type="NCBI Taxonomy" id="4540"/>
    <lineage>
        <taxon>Eukaryota</taxon>
        <taxon>Viridiplantae</taxon>
        <taxon>Streptophyta</taxon>
        <taxon>Embryophyta</taxon>
        <taxon>Tracheophyta</taxon>
        <taxon>Spermatophyta</taxon>
        <taxon>Magnoliopsida</taxon>
        <taxon>Liliopsida</taxon>
        <taxon>Poales</taxon>
        <taxon>Poaceae</taxon>
        <taxon>PACMAD clade</taxon>
        <taxon>Panicoideae</taxon>
        <taxon>Panicodae</taxon>
        <taxon>Paniceae</taxon>
        <taxon>Panicinae</taxon>
        <taxon>Panicum</taxon>
        <taxon>Panicum sect. Panicum</taxon>
    </lineage>
</organism>